<dbReference type="KEGG" id="aup:AsAng_0059130"/>
<name>A0A916DVH1_9BACT</name>
<organism evidence="2 3">
    <name type="scientific">Aureispira anguillae</name>
    <dbReference type="NCBI Taxonomy" id="2864201"/>
    <lineage>
        <taxon>Bacteria</taxon>
        <taxon>Pseudomonadati</taxon>
        <taxon>Bacteroidota</taxon>
        <taxon>Saprospiria</taxon>
        <taxon>Saprospirales</taxon>
        <taxon>Saprospiraceae</taxon>
        <taxon>Aureispira</taxon>
    </lineage>
</organism>
<dbReference type="InterPro" id="IPR036063">
    <property type="entry name" value="Smr_dom_sf"/>
</dbReference>
<reference evidence="2" key="1">
    <citation type="submission" date="2022-09" db="EMBL/GenBank/DDBJ databases">
        <title>Aureispira anguillicida sp. nov., isolated from Leptocephalus of Japanese eel Anguilla japonica.</title>
        <authorList>
            <person name="Yuasa K."/>
            <person name="Mekata T."/>
            <person name="Ikunari K."/>
        </authorList>
    </citation>
    <scope>NUCLEOTIDE SEQUENCE</scope>
    <source>
        <strain evidence="2">EL160426</strain>
    </source>
</reference>
<proteinExistence type="predicted"/>
<dbReference type="InterPro" id="IPR002625">
    <property type="entry name" value="Smr_dom"/>
</dbReference>
<feature type="domain" description="Smr" evidence="1">
    <location>
        <begin position="307"/>
        <end position="371"/>
    </location>
</feature>
<dbReference type="Pfam" id="PF01713">
    <property type="entry name" value="Smr"/>
    <property type="match status" value="1"/>
</dbReference>
<evidence type="ECO:0000313" key="3">
    <source>
        <dbReference type="Proteomes" id="UP001060919"/>
    </source>
</evidence>
<dbReference type="RefSeq" id="WP_264790310.1">
    <property type="nucleotide sequence ID" value="NZ_AP026867.1"/>
</dbReference>
<dbReference type="Proteomes" id="UP001060919">
    <property type="component" value="Chromosome"/>
</dbReference>
<accession>A0A916DVH1</accession>
<sequence length="372" mass="42581">MFEIGAKIRFKYTGMEAEIVEDHMDGSYTVWLEKDEEESIAFVDDIVLAKDFGGIEQSEQQKTLQKAPKGPSTEELFYSKEELNAKKIAALQPKHLSVKKTTAPKTEKIPSFVPLDICPSPPKQTGCYLAFHQTSPNHYTIYLVNDLPNSFSFEFKLFLQQKLVHGFNKIIPANTFFPIGELLHEQFNDSPLIEFRCPALAFNKQIKLKYRKFIKTVQAIPLMGLNTYAFVLFSKLPASTQKKPSIKHYTNSHKQEQANLIAPINKLYRSFDLMDVASFEPELDLHAEKLVNDTSEFTARELYELQLEVLENFITKAVKIGLQEVFIIHGLGKGKLKEGVDNFLRFHGDIKSYKNEFHEKYGFGATKVILKK</sequence>
<evidence type="ECO:0000313" key="2">
    <source>
        <dbReference type="EMBL" id="BDS15129.1"/>
    </source>
</evidence>
<dbReference type="EMBL" id="AP026867">
    <property type="protein sequence ID" value="BDS15129.1"/>
    <property type="molecule type" value="Genomic_DNA"/>
</dbReference>
<evidence type="ECO:0000259" key="1">
    <source>
        <dbReference type="PROSITE" id="PS50828"/>
    </source>
</evidence>
<keyword evidence="3" id="KW-1185">Reference proteome</keyword>
<protein>
    <submittedName>
        <fullName evidence="2">Smr/MutS family protein</fullName>
    </submittedName>
</protein>
<dbReference type="InterPro" id="IPR036781">
    <property type="entry name" value="Smr_assoc-like_sf"/>
</dbReference>
<dbReference type="Gene3D" id="3.30.1370.110">
    <property type="match status" value="1"/>
</dbReference>
<dbReference type="SUPFAM" id="SSF158949">
    <property type="entry name" value="Smr-associated domain-like"/>
    <property type="match status" value="1"/>
</dbReference>
<dbReference type="AlphaFoldDB" id="A0A916DVH1"/>
<gene>
    <name evidence="2" type="ORF">AsAng_0059130</name>
</gene>
<dbReference type="PROSITE" id="PS50828">
    <property type="entry name" value="SMR"/>
    <property type="match status" value="1"/>
</dbReference>